<accession>A0A2G5B0C2</accession>
<dbReference type="AlphaFoldDB" id="A0A2G5B0C2"/>
<evidence type="ECO:0000256" key="1">
    <source>
        <dbReference type="SAM" id="MobiDB-lite"/>
    </source>
</evidence>
<reference evidence="2 3" key="1">
    <citation type="journal article" date="2015" name="Genome Biol. Evol.">
        <title>Phylogenomic analyses indicate that early fungi evolved digesting cell walls of algal ancestors of land plants.</title>
        <authorList>
            <person name="Chang Y."/>
            <person name="Wang S."/>
            <person name="Sekimoto S."/>
            <person name="Aerts A.L."/>
            <person name="Choi C."/>
            <person name="Clum A."/>
            <person name="LaButti K.M."/>
            <person name="Lindquist E.A."/>
            <person name="Yee Ngan C."/>
            <person name="Ohm R.A."/>
            <person name="Salamov A.A."/>
            <person name="Grigoriev I.V."/>
            <person name="Spatafora J.W."/>
            <person name="Berbee M.L."/>
        </authorList>
    </citation>
    <scope>NUCLEOTIDE SEQUENCE [LARGE SCALE GENOMIC DNA]</scope>
    <source>
        <strain evidence="2 3">NRRL 1564</strain>
    </source>
</reference>
<organism evidence="2 3">
    <name type="scientific">Coemansia reversa (strain ATCC 12441 / NRRL 1564)</name>
    <dbReference type="NCBI Taxonomy" id="763665"/>
    <lineage>
        <taxon>Eukaryota</taxon>
        <taxon>Fungi</taxon>
        <taxon>Fungi incertae sedis</taxon>
        <taxon>Zoopagomycota</taxon>
        <taxon>Kickxellomycotina</taxon>
        <taxon>Kickxellomycetes</taxon>
        <taxon>Kickxellales</taxon>
        <taxon>Kickxellaceae</taxon>
        <taxon>Coemansia</taxon>
    </lineage>
</organism>
<proteinExistence type="predicted"/>
<keyword evidence="3" id="KW-1185">Reference proteome</keyword>
<gene>
    <name evidence="2" type="ORF">COEREDRAFT_12788</name>
</gene>
<name>A0A2G5B0C2_COERN</name>
<dbReference type="Proteomes" id="UP000242474">
    <property type="component" value="Unassembled WGS sequence"/>
</dbReference>
<feature type="region of interest" description="Disordered" evidence="1">
    <location>
        <begin position="110"/>
        <end position="136"/>
    </location>
</feature>
<protein>
    <submittedName>
        <fullName evidence="2">Uncharacterized protein</fullName>
    </submittedName>
</protein>
<dbReference type="EMBL" id="KZ303795">
    <property type="protein sequence ID" value="PIA12472.1"/>
    <property type="molecule type" value="Genomic_DNA"/>
</dbReference>
<evidence type="ECO:0000313" key="3">
    <source>
        <dbReference type="Proteomes" id="UP000242474"/>
    </source>
</evidence>
<evidence type="ECO:0000313" key="2">
    <source>
        <dbReference type="EMBL" id="PIA12472.1"/>
    </source>
</evidence>
<sequence length="136" mass="14282">MEELTAAVSRLDRMMLVDQEMKPKPFGNMVKSKAVLGAVTEFKEVSTPVKVTRTASLSSVAAVVDSLVNTTTASKAARKCAKTRAQLSELKDIKALMKTLNVVASDAKTSEMANKSVALPKNKKPAASAGSGKGNA</sequence>